<feature type="non-terminal residue" evidence="2">
    <location>
        <position position="1"/>
    </location>
</feature>
<evidence type="ECO:0000313" key="2">
    <source>
        <dbReference type="EMBL" id="CRZ07833.1"/>
    </source>
</evidence>
<proteinExistence type="predicted"/>
<evidence type="ECO:0000256" key="1">
    <source>
        <dbReference type="SAM" id="Coils"/>
    </source>
</evidence>
<feature type="coiled-coil region" evidence="1">
    <location>
        <begin position="563"/>
        <end position="717"/>
    </location>
</feature>
<sequence>FTHCRTFVLISSDFGGSRSMSNRESAREACSCHCQEDLINIAEDCRQFEAKYVEIRKEGELLYQQYEVKSAKLREAIELSNHLTDENQKLLDQNQSLAERLARSLKEKSQLEQNAKEEFEKIMSQVRQERKETAERFASATSQHHELLVQIEEAKRKQDPAVKIDIQIVFPSGPSPAAARASELYTIAEPAILESMTSDELREQLDQVCISNELLRHETNDLQSAVQALEKKCTLQAQDLSKKEIQIHEAMEKLSATSSLKPLINEYEKQIVSLQATYDSAVSESHTAQQAYSDLIAHVNELSSSFDTERKRNESALELLRQEHEREMNSCNSVIDDLRKQIADSEGQSSSLVHAHSQLASLRDQDQRLRAQLVQQQQAYKNAQADLKRVYAKHKKDLHDLEEKFRHGEYIDRYEKMALRAQKVEAACTVVAQAAPRLQRVIQNNSKIVNLLSSKKALLLKEWQSLNTQRLETEAAIAKMQAEVSSVNSESQALRNMVDSLSLKAITLEQEAEWHKLQADGHLEENQNLCKHIRLLAVETIMNSIVSCAVLKGEEKLRSSVSESILNQQRSELEQQRAVLQQQQTQLDIEIRIQQQRMEQLNTEIAGFEEIEMKAASEQSELRRLKRERDELTEFIEQERQINFEMMSDLERQNIQAKEELQVLQEEVVRLKGELQVCGTVVSEQDSSGDEVLQNEIAVLRRKITELSDDLLQKQGENDALARSQATLTSTLSATQQELLSMTAISEGLQMQTALTEELTVKLEDAELIKQQLCSAQSENDKELATLRQKVKKYQQEAVALEERIIDLTTELEDSETQSQKQMDMSRDVIAKLQTDRDQLQEQVQECSFKIAAQNGRLQAIEARHISHQEQLKVAEAEKLQLQIRLDRFESDCKKLDEQVLNLEQQKQQLQAQLSSAIAKAARSIDTENRDPSKESILTEENQKLIKEIELHKKASDQYVEKLRQGMIDYKARGDKKMATAAHNFKLALRRCEQLETAVVKMGTTCPDNQLVRAIIEEVEKSKLHISLT</sequence>
<protein>
    <submittedName>
        <fullName evidence="2">Uncharacterized protein</fullName>
    </submittedName>
</protein>
<feature type="coiled-coil region" evidence="1">
    <location>
        <begin position="73"/>
        <end position="136"/>
    </location>
</feature>
<dbReference type="EMBL" id="HACM01007391">
    <property type="protein sequence ID" value="CRZ07833.1"/>
    <property type="molecule type" value="Transcribed_RNA"/>
</dbReference>
<feature type="coiled-coil region" evidence="1">
    <location>
        <begin position="777"/>
        <end position="920"/>
    </location>
</feature>
<dbReference type="AlphaFoldDB" id="A0A0H5R0U7"/>
<keyword evidence="1" id="KW-0175">Coiled coil</keyword>
<accession>A0A0H5R0U7</accession>
<name>A0A0H5R0U7_9EUKA</name>
<feature type="coiled-coil region" evidence="1">
    <location>
        <begin position="321"/>
        <end position="404"/>
    </location>
</feature>
<organism evidence="2">
    <name type="scientific">Spongospora subterranea</name>
    <dbReference type="NCBI Taxonomy" id="70186"/>
    <lineage>
        <taxon>Eukaryota</taxon>
        <taxon>Sar</taxon>
        <taxon>Rhizaria</taxon>
        <taxon>Endomyxa</taxon>
        <taxon>Phytomyxea</taxon>
        <taxon>Plasmodiophorida</taxon>
        <taxon>Plasmodiophoridae</taxon>
        <taxon>Spongospora</taxon>
    </lineage>
</organism>
<reference evidence="2" key="1">
    <citation type="submission" date="2015-04" db="EMBL/GenBank/DDBJ databases">
        <title>The genome sequence of the plant pathogenic Rhizarian Plasmodiophora brassicae reveals insights in its biotrophic life cycle and the origin of chitin synthesis.</title>
        <authorList>
            <person name="Schwelm A."/>
            <person name="Fogelqvist J."/>
            <person name="Knaust A."/>
            <person name="Julke S."/>
            <person name="Lilja T."/>
            <person name="Dhandapani V."/>
            <person name="Bonilla-Rosso G."/>
            <person name="Karlsson M."/>
            <person name="Shevchenko A."/>
            <person name="Choi S.R."/>
            <person name="Kim H.G."/>
            <person name="Park J.Y."/>
            <person name="Lim Y.P."/>
            <person name="Ludwig-Muller J."/>
            <person name="Dixelius C."/>
        </authorList>
    </citation>
    <scope>NUCLEOTIDE SEQUENCE</scope>
    <source>
        <tissue evidence="2">Potato root galls</tissue>
    </source>
</reference>